<proteinExistence type="predicted"/>
<dbReference type="AlphaFoldDB" id="A0A9P5PS45"/>
<dbReference type="EMBL" id="JADNRY010000079">
    <property type="protein sequence ID" value="KAF9066980.1"/>
    <property type="molecule type" value="Genomic_DNA"/>
</dbReference>
<accession>A0A9P5PS45</accession>
<gene>
    <name evidence="1" type="ORF">BDP27DRAFT_1329542</name>
</gene>
<keyword evidence="2" id="KW-1185">Reference proteome</keyword>
<name>A0A9P5PS45_9AGAR</name>
<organism evidence="1 2">
    <name type="scientific">Rhodocollybia butyracea</name>
    <dbReference type="NCBI Taxonomy" id="206335"/>
    <lineage>
        <taxon>Eukaryota</taxon>
        <taxon>Fungi</taxon>
        <taxon>Dikarya</taxon>
        <taxon>Basidiomycota</taxon>
        <taxon>Agaricomycotina</taxon>
        <taxon>Agaricomycetes</taxon>
        <taxon>Agaricomycetidae</taxon>
        <taxon>Agaricales</taxon>
        <taxon>Marasmiineae</taxon>
        <taxon>Omphalotaceae</taxon>
        <taxon>Rhodocollybia</taxon>
    </lineage>
</organism>
<evidence type="ECO:0000313" key="1">
    <source>
        <dbReference type="EMBL" id="KAF9066980.1"/>
    </source>
</evidence>
<comment type="caution">
    <text evidence="1">The sequence shown here is derived from an EMBL/GenBank/DDBJ whole genome shotgun (WGS) entry which is preliminary data.</text>
</comment>
<protein>
    <submittedName>
        <fullName evidence="1">Uncharacterized protein</fullName>
    </submittedName>
</protein>
<dbReference type="Proteomes" id="UP000772434">
    <property type="component" value="Unassembled WGS sequence"/>
</dbReference>
<sequence>MLTGVHPVLYPLAHPLPYHQAHQAPASPIDAPMLLYHPVLYRGNDQRTLLLHCRLYLSVGKEIHSCGHYPT</sequence>
<reference evidence="1" key="1">
    <citation type="submission" date="2020-11" db="EMBL/GenBank/DDBJ databases">
        <authorList>
            <consortium name="DOE Joint Genome Institute"/>
            <person name="Ahrendt S."/>
            <person name="Riley R."/>
            <person name="Andreopoulos W."/>
            <person name="Labutti K."/>
            <person name="Pangilinan J."/>
            <person name="Ruiz-Duenas F.J."/>
            <person name="Barrasa J.M."/>
            <person name="Sanchez-Garcia M."/>
            <person name="Camarero S."/>
            <person name="Miyauchi S."/>
            <person name="Serrano A."/>
            <person name="Linde D."/>
            <person name="Babiker R."/>
            <person name="Drula E."/>
            <person name="Ayuso-Fernandez I."/>
            <person name="Pacheco R."/>
            <person name="Padilla G."/>
            <person name="Ferreira P."/>
            <person name="Barriuso J."/>
            <person name="Kellner H."/>
            <person name="Castanera R."/>
            <person name="Alfaro M."/>
            <person name="Ramirez L."/>
            <person name="Pisabarro A.G."/>
            <person name="Kuo A."/>
            <person name="Tritt A."/>
            <person name="Lipzen A."/>
            <person name="He G."/>
            <person name="Yan M."/>
            <person name="Ng V."/>
            <person name="Cullen D."/>
            <person name="Martin F."/>
            <person name="Rosso M.-N."/>
            <person name="Henrissat B."/>
            <person name="Hibbett D."/>
            <person name="Martinez A.T."/>
            <person name="Grigoriev I.V."/>
        </authorList>
    </citation>
    <scope>NUCLEOTIDE SEQUENCE</scope>
    <source>
        <strain evidence="1">AH 40177</strain>
    </source>
</reference>
<evidence type="ECO:0000313" key="2">
    <source>
        <dbReference type="Proteomes" id="UP000772434"/>
    </source>
</evidence>